<keyword evidence="7" id="KW-0436">Ligase</keyword>
<name>A0A7W6P1G4_9HYPH</name>
<feature type="transmembrane region" description="Helical" evidence="5">
    <location>
        <begin position="221"/>
        <end position="238"/>
    </location>
</feature>
<feature type="transmembrane region" description="Helical" evidence="5">
    <location>
        <begin position="50"/>
        <end position="68"/>
    </location>
</feature>
<evidence type="ECO:0000313" key="7">
    <source>
        <dbReference type="EMBL" id="MBB4102759.1"/>
    </source>
</evidence>
<feature type="transmembrane region" description="Helical" evidence="5">
    <location>
        <begin position="100"/>
        <end position="120"/>
    </location>
</feature>
<keyword evidence="3 5" id="KW-1133">Transmembrane helix</keyword>
<feature type="transmembrane region" description="Helical" evidence="5">
    <location>
        <begin position="132"/>
        <end position="153"/>
    </location>
</feature>
<dbReference type="PANTHER" id="PTHR37422:SF21">
    <property type="entry name" value="EXOQ-LIKE PROTEIN"/>
    <property type="match status" value="1"/>
</dbReference>
<evidence type="ECO:0000259" key="6">
    <source>
        <dbReference type="Pfam" id="PF04932"/>
    </source>
</evidence>
<evidence type="ECO:0000256" key="2">
    <source>
        <dbReference type="ARBA" id="ARBA00022692"/>
    </source>
</evidence>
<evidence type="ECO:0000256" key="4">
    <source>
        <dbReference type="ARBA" id="ARBA00023136"/>
    </source>
</evidence>
<feature type="transmembrane region" description="Helical" evidence="5">
    <location>
        <begin position="199"/>
        <end position="215"/>
    </location>
</feature>
<feature type="transmembrane region" description="Helical" evidence="5">
    <location>
        <begin position="21"/>
        <end position="44"/>
    </location>
</feature>
<evidence type="ECO:0000256" key="3">
    <source>
        <dbReference type="ARBA" id="ARBA00022989"/>
    </source>
</evidence>
<dbReference type="Proteomes" id="UP000584824">
    <property type="component" value="Unassembled WGS sequence"/>
</dbReference>
<feature type="domain" description="O-antigen ligase-related" evidence="6">
    <location>
        <begin position="205"/>
        <end position="345"/>
    </location>
</feature>
<organism evidence="7 8">
    <name type="scientific">Allorhizobium borbori</name>
    <dbReference type="NCBI Taxonomy" id="485907"/>
    <lineage>
        <taxon>Bacteria</taxon>
        <taxon>Pseudomonadati</taxon>
        <taxon>Pseudomonadota</taxon>
        <taxon>Alphaproteobacteria</taxon>
        <taxon>Hyphomicrobiales</taxon>
        <taxon>Rhizobiaceae</taxon>
        <taxon>Rhizobium/Agrobacterium group</taxon>
        <taxon>Allorhizobium</taxon>
    </lineage>
</organism>
<feature type="transmembrane region" description="Helical" evidence="5">
    <location>
        <begin position="250"/>
        <end position="268"/>
    </location>
</feature>
<dbReference type="PANTHER" id="PTHR37422">
    <property type="entry name" value="TEICHURONIC ACID BIOSYNTHESIS PROTEIN TUAE"/>
    <property type="match status" value="1"/>
</dbReference>
<keyword evidence="8" id="KW-1185">Reference proteome</keyword>
<dbReference type="InterPro" id="IPR007016">
    <property type="entry name" value="O-antigen_ligase-rel_domated"/>
</dbReference>
<sequence>MTMLASHSAGSSLRRDGINAPIAAMRLIGSGVLAFGVFLSGFVISEPAPYEVLMVAQVAIWFLMGLKISRTTGGLLAFLLVFNAGGLLSLTVMKTNFGGGLIYIAVSIFLALSAVFYSAVIEDRHTRLRLMFQAWVAAAILTSVLGILGYFHAFPGAEVFTRFDRAKGAFQDSNVFGPFLVAPALYLMHGLLTQRLSAAPLRSIGLLILVLGIFLSFSRAAWAMFAFASVMLVFIMLLKERSGAFRMKIVVLSLAAVVMIVAALVIALQSEQVSQLLSSRTKLVQDYDGGHLGRFERHKIGFLMAMEKPLGIGPLVFSTIFPEDEHNTWLKSLTTYGWIGFVSWIGMTVTTLFSGFRFLLRDRPWQPFLMIAWITYFGHALIGNVIDTDHWRHFYILIGIIWGCVALERRHQREQARRQA</sequence>
<dbReference type="InterPro" id="IPR051533">
    <property type="entry name" value="WaaL-like"/>
</dbReference>
<feature type="transmembrane region" description="Helical" evidence="5">
    <location>
        <begin position="392"/>
        <end position="408"/>
    </location>
</feature>
<dbReference type="GO" id="GO:0016874">
    <property type="term" value="F:ligase activity"/>
    <property type="evidence" value="ECO:0007669"/>
    <property type="project" value="UniProtKB-KW"/>
</dbReference>
<feature type="transmembrane region" description="Helical" evidence="5">
    <location>
        <begin position="75"/>
        <end position="94"/>
    </location>
</feature>
<dbReference type="AlphaFoldDB" id="A0A7W6P1G4"/>
<feature type="transmembrane region" description="Helical" evidence="5">
    <location>
        <begin position="173"/>
        <end position="192"/>
    </location>
</feature>
<evidence type="ECO:0000256" key="5">
    <source>
        <dbReference type="SAM" id="Phobius"/>
    </source>
</evidence>
<dbReference type="EMBL" id="JACIDU010000004">
    <property type="protein sequence ID" value="MBB4102759.1"/>
    <property type="molecule type" value="Genomic_DNA"/>
</dbReference>
<dbReference type="Pfam" id="PF04932">
    <property type="entry name" value="Wzy_C"/>
    <property type="match status" value="1"/>
</dbReference>
<evidence type="ECO:0000313" key="8">
    <source>
        <dbReference type="Proteomes" id="UP000584824"/>
    </source>
</evidence>
<proteinExistence type="predicted"/>
<dbReference type="GO" id="GO:0016020">
    <property type="term" value="C:membrane"/>
    <property type="evidence" value="ECO:0007669"/>
    <property type="project" value="UniProtKB-SubCell"/>
</dbReference>
<comment type="subcellular location">
    <subcellularLocation>
        <location evidence="1">Membrane</location>
        <topology evidence="1">Multi-pass membrane protein</topology>
    </subcellularLocation>
</comment>
<evidence type="ECO:0000256" key="1">
    <source>
        <dbReference type="ARBA" id="ARBA00004141"/>
    </source>
</evidence>
<feature type="transmembrane region" description="Helical" evidence="5">
    <location>
        <begin position="368"/>
        <end position="386"/>
    </location>
</feature>
<reference evidence="7 8" key="1">
    <citation type="submission" date="2020-08" db="EMBL/GenBank/DDBJ databases">
        <title>Genomic Encyclopedia of Type Strains, Phase IV (KMG-IV): sequencing the most valuable type-strain genomes for metagenomic binning, comparative biology and taxonomic classification.</title>
        <authorList>
            <person name="Goeker M."/>
        </authorList>
    </citation>
    <scope>NUCLEOTIDE SEQUENCE [LARGE SCALE GENOMIC DNA]</scope>
    <source>
        <strain evidence="7 8">DSM 26385</strain>
    </source>
</reference>
<feature type="transmembrane region" description="Helical" evidence="5">
    <location>
        <begin position="336"/>
        <end position="356"/>
    </location>
</feature>
<keyword evidence="4 5" id="KW-0472">Membrane</keyword>
<keyword evidence="2 5" id="KW-0812">Transmembrane</keyword>
<comment type="caution">
    <text evidence="7">The sequence shown here is derived from an EMBL/GenBank/DDBJ whole genome shotgun (WGS) entry which is preliminary data.</text>
</comment>
<protein>
    <submittedName>
        <fullName evidence="7">O-antigen ligase</fullName>
    </submittedName>
</protein>
<accession>A0A7W6P1G4</accession>
<gene>
    <name evidence="7" type="ORF">GGQ66_001302</name>
</gene>